<keyword evidence="5" id="KW-1185">Reference proteome</keyword>
<dbReference type="Proteomes" id="UP000717585">
    <property type="component" value="Unassembled WGS sequence"/>
</dbReference>
<dbReference type="OrthoDB" id="78101at2759"/>
<keyword evidence="1" id="KW-0175">Coiled coil</keyword>
<proteinExistence type="predicted"/>
<feature type="compositionally biased region" description="Polar residues" evidence="2">
    <location>
        <begin position="206"/>
        <end position="226"/>
    </location>
</feature>
<sequence length="275" mass="31815">MELSATLDKRFQDCILSIDREYVYFNTHDRILIEKWVQRLSEPHTLISWKKNRNLYARLLRQFVHDRSLQEPFRRLPPDGDLPNLPSYMHMYLKKEKGAVKRPSTSASQASFIGSKYDPAKSRMEDSIHSLRERNTQIMAENRTLNDENDRLRADNQRLERELSQARRVIAEQRATIKQQQAASAVSASIHESQAYSRSHGGSHVSGASPSAVKLTNSTSSHNHSGFSPARPAMARMEDVRDVIKDGYQDSDDDPDFLEELREYHRETMRLKDML</sequence>
<reference evidence="4" key="1">
    <citation type="submission" date="2021-05" db="EMBL/GenBank/DDBJ databases">
        <title>A free-living protist that lacks canonical eukaryotic 1 DNA replication and segregation systems.</title>
        <authorList>
            <person name="Salas-Leiva D.E."/>
            <person name="Tromer E.C."/>
            <person name="Curtis B.A."/>
            <person name="Jerlstrom-Hultqvist J."/>
            <person name="Kolisko M."/>
            <person name="Yi Z."/>
            <person name="Salas-Leiva J.S."/>
            <person name="Gallot-Lavallee L."/>
            <person name="Kops G.J.P.L."/>
            <person name="Archibald J.M."/>
            <person name="Simpson A.G.B."/>
            <person name="Roger A.J."/>
        </authorList>
    </citation>
    <scope>NUCLEOTIDE SEQUENCE</scope>
    <source>
        <strain evidence="4">BICM</strain>
    </source>
</reference>
<feature type="coiled-coil region" evidence="1">
    <location>
        <begin position="128"/>
        <end position="183"/>
    </location>
</feature>
<dbReference type="InterPro" id="IPR055310">
    <property type="entry name" value="CEP112"/>
</dbReference>
<organism evidence="4 5">
    <name type="scientific">Carpediemonas membranifera</name>
    <dbReference type="NCBI Taxonomy" id="201153"/>
    <lineage>
        <taxon>Eukaryota</taxon>
        <taxon>Metamonada</taxon>
        <taxon>Carpediemonas-like organisms</taxon>
        <taxon>Carpediemonas</taxon>
    </lineage>
</organism>
<dbReference type="Pfam" id="PF14846">
    <property type="entry name" value="DUF4485"/>
    <property type="match status" value="1"/>
</dbReference>
<dbReference type="PANTHER" id="PTHR18871:SF2">
    <property type="entry name" value="CENTROSOMAL PROTEIN OF 112 KDA"/>
    <property type="match status" value="1"/>
</dbReference>
<evidence type="ECO:0000256" key="2">
    <source>
        <dbReference type="SAM" id="MobiDB-lite"/>
    </source>
</evidence>
<feature type="region of interest" description="Disordered" evidence="2">
    <location>
        <begin position="189"/>
        <end position="232"/>
    </location>
</feature>
<dbReference type="PANTHER" id="PTHR18871">
    <property type="entry name" value="CENTROSOMAL PROTEIN OF 112 KDA"/>
    <property type="match status" value="1"/>
</dbReference>
<dbReference type="AlphaFoldDB" id="A0A8J6E470"/>
<gene>
    <name evidence="4" type="ORF">J8273_1519</name>
</gene>
<evidence type="ECO:0000313" key="4">
    <source>
        <dbReference type="EMBL" id="KAG9396521.1"/>
    </source>
</evidence>
<protein>
    <recommendedName>
        <fullName evidence="3">DUF4485 domain-containing protein</fullName>
    </recommendedName>
</protein>
<feature type="domain" description="DUF4485" evidence="3">
    <location>
        <begin position="7"/>
        <end position="88"/>
    </location>
</feature>
<dbReference type="InterPro" id="IPR027831">
    <property type="entry name" value="DUF4485"/>
</dbReference>
<evidence type="ECO:0000259" key="3">
    <source>
        <dbReference type="Pfam" id="PF14846"/>
    </source>
</evidence>
<evidence type="ECO:0000256" key="1">
    <source>
        <dbReference type="SAM" id="Coils"/>
    </source>
</evidence>
<evidence type="ECO:0000313" key="5">
    <source>
        <dbReference type="Proteomes" id="UP000717585"/>
    </source>
</evidence>
<accession>A0A8J6E470</accession>
<name>A0A8J6E470_9EUKA</name>
<comment type="caution">
    <text evidence="4">The sequence shown here is derived from an EMBL/GenBank/DDBJ whole genome shotgun (WGS) entry which is preliminary data.</text>
</comment>
<dbReference type="EMBL" id="JAHDYR010000005">
    <property type="protein sequence ID" value="KAG9396521.1"/>
    <property type="molecule type" value="Genomic_DNA"/>
</dbReference>